<dbReference type="InterPro" id="IPR000253">
    <property type="entry name" value="FHA_dom"/>
</dbReference>
<dbReference type="Proteomes" id="UP001257914">
    <property type="component" value="Unassembled WGS sequence"/>
</dbReference>
<feature type="domain" description="FHA" evidence="2">
    <location>
        <begin position="25"/>
        <end position="75"/>
    </location>
</feature>
<sequence>MELIIELITRNNKVQSFHKLSGETISIGRAYDNDLVLQEEHTSPYHAKIEYSEEGELTLIDNDSVNGIRDRKNKVLGSKVQLKSGDVLTIGKHLIRILLPNHEITQTKKLNVFEDVARHMNQWYLALLAALVFFSSTIIKSYLSSVTEIIWSKLSATALLVTIALMLVPMLIALSARVFKKEVKFFTAVVFSFAMFVTWQITTAFGQILLFNWGDAGLVTVGADIVEFVLMVIFFSGCFYLASNMSLKRIAVISCVLVVSIAALFHFSAQSDGKVQPYPMAYALVLPSSMLVSSPISTEQYIENTNELFESAQNEANKRNKEADDNK</sequence>
<dbReference type="RefSeq" id="WP_315946960.1">
    <property type="nucleotide sequence ID" value="NZ_JAWCUA010000007.1"/>
</dbReference>
<comment type="caution">
    <text evidence="3">The sequence shown here is derived from an EMBL/GenBank/DDBJ whole genome shotgun (WGS) entry which is preliminary data.</text>
</comment>
<organism evidence="3 4">
    <name type="scientific">Psychrosphaera aquimarina</name>
    <dbReference type="NCBI Taxonomy" id="2044854"/>
    <lineage>
        <taxon>Bacteria</taxon>
        <taxon>Pseudomonadati</taxon>
        <taxon>Pseudomonadota</taxon>
        <taxon>Gammaproteobacteria</taxon>
        <taxon>Alteromonadales</taxon>
        <taxon>Pseudoalteromonadaceae</taxon>
        <taxon>Psychrosphaera</taxon>
    </lineage>
</organism>
<name>A0ABU3R100_9GAMM</name>
<dbReference type="SUPFAM" id="SSF49879">
    <property type="entry name" value="SMAD/FHA domain"/>
    <property type="match status" value="1"/>
</dbReference>
<protein>
    <submittedName>
        <fullName evidence="3">FHA domain-containing protein</fullName>
    </submittedName>
</protein>
<feature type="transmembrane region" description="Helical" evidence="1">
    <location>
        <begin position="250"/>
        <end position="269"/>
    </location>
</feature>
<evidence type="ECO:0000259" key="2">
    <source>
        <dbReference type="PROSITE" id="PS50006"/>
    </source>
</evidence>
<feature type="transmembrane region" description="Helical" evidence="1">
    <location>
        <begin position="149"/>
        <end position="173"/>
    </location>
</feature>
<dbReference type="Gene3D" id="2.60.200.20">
    <property type="match status" value="1"/>
</dbReference>
<keyword evidence="1" id="KW-1133">Transmembrane helix</keyword>
<keyword evidence="1" id="KW-0472">Membrane</keyword>
<dbReference type="CDD" id="cd00060">
    <property type="entry name" value="FHA"/>
    <property type="match status" value="1"/>
</dbReference>
<dbReference type="PROSITE" id="PS50006">
    <property type="entry name" value="FHA_DOMAIN"/>
    <property type="match status" value="1"/>
</dbReference>
<accession>A0ABU3R100</accession>
<feature type="transmembrane region" description="Helical" evidence="1">
    <location>
        <begin position="123"/>
        <end position="143"/>
    </location>
</feature>
<dbReference type="Pfam" id="PF00498">
    <property type="entry name" value="FHA"/>
    <property type="match status" value="1"/>
</dbReference>
<feature type="transmembrane region" description="Helical" evidence="1">
    <location>
        <begin position="185"/>
        <end position="213"/>
    </location>
</feature>
<keyword evidence="4" id="KW-1185">Reference proteome</keyword>
<reference evidence="3 4" key="1">
    <citation type="submission" date="2023-10" db="EMBL/GenBank/DDBJ databases">
        <title>Psychrosphaera aquimaarina strain SW33 isolated from seawater.</title>
        <authorList>
            <person name="Bayburt H."/>
            <person name="Kim J.M."/>
            <person name="Choi B.J."/>
            <person name="Jeon C.O."/>
        </authorList>
    </citation>
    <scope>NUCLEOTIDE SEQUENCE [LARGE SCALE GENOMIC DNA]</scope>
    <source>
        <strain evidence="3 4">KCTC 52743</strain>
    </source>
</reference>
<feature type="transmembrane region" description="Helical" evidence="1">
    <location>
        <begin position="225"/>
        <end position="243"/>
    </location>
</feature>
<evidence type="ECO:0000256" key="1">
    <source>
        <dbReference type="SAM" id="Phobius"/>
    </source>
</evidence>
<dbReference type="InterPro" id="IPR008984">
    <property type="entry name" value="SMAD_FHA_dom_sf"/>
</dbReference>
<dbReference type="EMBL" id="JAWCUA010000007">
    <property type="protein sequence ID" value="MDU0113361.1"/>
    <property type="molecule type" value="Genomic_DNA"/>
</dbReference>
<evidence type="ECO:0000313" key="3">
    <source>
        <dbReference type="EMBL" id="MDU0113361.1"/>
    </source>
</evidence>
<proteinExistence type="predicted"/>
<evidence type="ECO:0000313" key="4">
    <source>
        <dbReference type="Proteomes" id="UP001257914"/>
    </source>
</evidence>
<gene>
    <name evidence="3" type="ORF">RT723_10210</name>
</gene>
<keyword evidence="1" id="KW-0812">Transmembrane</keyword>